<evidence type="ECO:0000313" key="2">
    <source>
        <dbReference type="Proteomes" id="UP001190466"/>
    </source>
</evidence>
<evidence type="ECO:0008006" key="3">
    <source>
        <dbReference type="Google" id="ProtNLM"/>
    </source>
</evidence>
<dbReference type="InterPro" id="IPR010310">
    <property type="entry name" value="T7SS_ESAT-6-like"/>
</dbReference>
<dbReference type="Proteomes" id="UP001190466">
    <property type="component" value="Chromosome"/>
</dbReference>
<evidence type="ECO:0000313" key="1">
    <source>
        <dbReference type="EMBL" id="CAJ1585987.1"/>
    </source>
</evidence>
<dbReference type="EMBL" id="OY726395">
    <property type="protein sequence ID" value="CAJ1585987.1"/>
    <property type="molecule type" value="Genomic_DNA"/>
</dbReference>
<dbReference type="RefSeq" id="WP_316512059.1">
    <property type="nucleotide sequence ID" value="NZ_OY726395.1"/>
</dbReference>
<gene>
    <name evidence="1" type="ORF">MU0050_004023</name>
</gene>
<dbReference type="SUPFAM" id="SSF140453">
    <property type="entry name" value="EsxAB dimer-like"/>
    <property type="match status" value="1"/>
</dbReference>
<proteinExistence type="predicted"/>
<keyword evidence="2" id="KW-1185">Reference proteome</keyword>
<organism evidence="1 2">
    <name type="scientific">[Mycobacterium] wendilense</name>
    <dbReference type="NCBI Taxonomy" id="3064284"/>
    <lineage>
        <taxon>Bacteria</taxon>
        <taxon>Bacillati</taxon>
        <taxon>Actinomycetota</taxon>
        <taxon>Actinomycetes</taxon>
        <taxon>Mycobacteriales</taxon>
        <taxon>Mycobacteriaceae</taxon>
        <taxon>Mycolicibacter</taxon>
    </lineage>
</organism>
<protein>
    <recommendedName>
        <fullName evidence="3">WXG100 family type VII secretion target</fullName>
    </recommendedName>
</protein>
<name>A0ABM9MIH0_9MYCO</name>
<dbReference type="InterPro" id="IPR036689">
    <property type="entry name" value="ESAT-6-like_sf"/>
</dbReference>
<dbReference type="Gene3D" id="1.10.287.1060">
    <property type="entry name" value="ESAT-6-like"/>
    <property type="match status" value="1"/>
</dbReference>
<reference evidence="1 2" key="1">
    <citation type="submission" date="2023-08" db="EMBL/GenBank/DDBJ databases">
        <authorList>
            <person name="Folkvardsen B D."/>
            <person name="Norman A."/>
        </authorList>
    </citation>
    <scope>NUCLEOTIDE SEQUENCE [LARGE SCALE GENOMIC DNA]</scope>
    <source>
        <strain evidence="1 2">Mu0050</strain>
    </source>
</reference>
<dbReference type="Pfam" id="PF06013">
    <property type="entry name" value="WXG100"/>
    <property type="match status" value="1"/>
</dbReference>
<accession>A0ABM9MIH0</accession>
<sequence>MAQVVKVDVDGLVAGGDRIRELAADLSDRHRQSMIGLSDAEPGWVGSSADALVRMSTVWQRIADGHHVALTRHADRVVEAAEVFREAECAHVEAFRRYRTPDGAGRD</sequence>